<sequence length="268" mass="28157">MTTSYLDRGEGRIAYDVQGEGPLVVCVPGMGDLRSNYRFTVPALVAAGYRVATMDLRGHGDSDDGFGAYDDVALASDILALIAHLGGPALVLGNSMGAGAAVIAASDDPAAVAGLGLLGPFVRNPKVNPLLLLVMRVMLVKPWGPAAWKAYYKTLYPGRRPADLAAHVDRVAGSLARGGHWRSFVRTTRTSHAPAEARLDGVRSPAIVVMGEKDPDFPDPAAEARFAGERLSGEVVLVPDSGHYPMADSPDVVNPALIAFAGKVFDRA</sequence>
<dbReference type="Gene3D" id="3.40.50.1820">
    <property type="entry name" value="alpha/beta hydrolase"/>
    <property type="match status" value="1"/>
</dbReference>
<feature type="domain" description="AB hydrolase-1" evidence="1">
    <location>
        <begin position="24"/>
        <end position="254"/>
    </location>
</feature>
<dbReference type="PRINTS" id="PR00412">
    <property type="entry name" value="EPOXHYDRLASE"/>
</dbReference>
<evidence type="ECO:0000259" key="1">
    <source>
        <dbReference type="Pfam" id="PF12697"/>
    </source>
</evidence>
<keyword evidence="3" id="KW-1185">Reference proteome</keyword>
<dbReference type="SUPFAM" id="SSF53474">
    <property type="entry name" value="alpha/beta-Hydrolases"/>
    <property type="match status" value="1"/>
</dbReference>
<proteinExistence type="predicted"/>
<name>A0A6V8L6C0_9ACTN</name>
<dbReference type="InterPro" id="IPR029058">
    <property type="entry name" value="AB_hydrolase_fold"/>
</dbReference>
<evidence type="ECO:0000313" key="3">
    <source>
        <dbReference type="Proteomes" id="UP000482960"/>
    </source>
</evidence>
<dbReference type="RefSeq" id="WP_173077866.1">
    <property type="nucleotide sequence ID" value="NZ_BAABJB010000003.1"/>
</dbReference>
<gene>
    <name evidence="2" type="ORF">Prum_042000</name>
</gene>
<protein>
    <submittedName>
        <fullName evidence="2">Hydrolase</fullName>
    </submittedName>
</protein>
<evidence type="ECO:0000313" key="2">
    <source>
        <dbReference type="EMBL" id="GFJ90558.1"/>
    </source>
</evidence>
<comment type="caution">
    <text evidence="2">The sequence shown here is derived from an EMBL/GenBank/DDBJ whole genome shotgun (WGS) entry which is preliminary data.</text>
</comment>
<dbReference type="Proteomes" id="UP000482960">
    <property type="component" value="Unassembled WGS sequence"/>
</dbReference>
<dbReference type="InterPro" id="IPR000073">
    <property type="entry name" value="AB_hydrolase_1"/>
</dbReference>
<accession>A0A6V8L6C0</accession>
<keyword evidence="2" id="KW-0378">Hydrolase</keyword>
<dbReference type="PANTHER" id="PTHR46438:SF11">
    <property type="entry name" value="LIPASE-RELATED"/>
    <property type="match status" value="1"/>
</dbReference>
<dbReference type="AlphaFoldDB" id="A0A6V8L6C0"/>
<reference evidence="2 3" key="2">
    <citation type="submission" date="2020-03" db="EMBL/GenBank/DDBJ databases">
        <authorList>
            <person name="Ichikawa N."/>
            <person name="Kimura A."/>
            <person name="Kitahashi Y."/>
            <person name="Uohara A."/>
        </authorList>
    </citation>
    <scope>NUCLEOTIDE SEQUENCE [LARGE SCALE GENOMIC DNA]</scope>
    <source>
        <strain evidence="2 3">NBRC 108638</strain>
    </source>
</reference>
<dbReference type="Pfam" id="PF12697">
    <property type="entry name" value="Abhydrolase_6"/>
    <property type="match status" value="1"/>
</dbReference>
<dbReference type="InterPro" id="IPR000639">
    <property type="entry name" value="Epox_hydrolase-like"/>
</dbReference>
<dbReference type="PANTHER" id="PTHR46438">
    <property type="entry name" value="ALPHA/BETA-HYDROLASES SUPERFAMILY PROTEIN"/>
    <property type="match status" value="1"/>
</dbReference>
<dbReference type="PRINTS" id="PR00111">
    <property type="entry name" value="ABHYDROLASE"/>
</dbReference>
<dbReference type="GO" id="GO:0016787">
    <property type="term" value="F:hydrolase activity"/>
    <property type="evidence" value="ECO:0007669"/>
    <property type="project" value="UniProtKB-KW"/>
</dbReference>
<reference evidence="2 3" key="1">
    <citation type="submission" date="2020-03" db="EMBL/GenBank/DDBJ databases">
        <title>Whole genome shotgun sequence of Phytohabitans rumicis NBRC 108638.</title>
        <authorList>
            <person name="Komaki H."/>
            <person name="Tamura T."/>
        </authorList>
    </citation>
    <scope>NUCLEOTIDE SEQUENCE [LARGE SCALE GENOMIC DNA]</scope>
    <source>
        <strain evidence="2 3">NBRC 108638</strain>
    </source>
</reference>
<dbReference type="EMBL" id="BLPG01000001">
    <property type="protein sequence ID" value="GFJ90558.1"/>
    <property type="molecule type" value="Genomic_DNA"/>
</dbReference>
<organism evidence="2 3">
    <name type="scientific">Phytohabitans rumicis</name>
    <dbReference type="NCBI Taxonomy" id="1076125"/>
    <lineage>
        <taxon>Bacteria</taxon>
        <taxon>Bacillati</taxon>
        <taxon>Actinomycetota</taxon>
        <taxon>Actinomycetes</taxon>
        <taxon>Micromonosporales</taxon>
        <taxon>Micromonosporaceae</taxon>
    </lineage>
</organism>